<dbReference type="InterPro" id="IPR004255">
    <property type="entry name" value="O-acyltransferase_WSD1_N"/>
</dbReference>
<dbReference type="GO" id="GO:0004144">
    <property type="term" value="F:diacylglycerol O-acyltransferase activity"/>
    <property type="evidence" value="ECO:0007669"/>
    <property type="project" value="UniProtKB-EC"/>
</dbReference>
<evidence type="ECO:0000313" key="14">
    <source>
        <dbReference type="Proteomes" id="UP000282084"/>
    </source>
</evidence>
<evidence type="ECO:0000256" key="9">
    <source>
        <dbReference type="ARBA" id="ARBA00023315"/>
    </source>
</evidence>
<dbReference type="Proteomes" id="UP000282084">
    <property type="component" value="Unassembled WGS sequence"/>
</dbReference>
<dbReference type="AlphaFoldDB" id="A0A495VW60"/>
<comment type="caution">
    <text evidence="13">The sequence shown here is derived from an EMBL/GenBank/DDBJ whole genome shotgun (WGS) entry which is preliminary data.</text>
</comment>
<sequence>MPTPPADPPSWVAEPRMSEMETMFWRGETDPRIRVTVLAVEVLDRAPDWERLVRRHELTSRLVPRLRQRVVEPPLRLGRPWWRDDPLFDLAHHLRRVRLPAPGATRQLLDLAGTAASAPFDRTRPLWEAILVEGLDGDRAAYVLKLHHSLCDGIGAAQLAAVLHEAATPDHPVGPIRHPEPPAADGAVSERARAAKLLSAVLGAPRSAHAVLKATVLPAAAPSPLLSGRSRTRSLSTMTLPTADLRAVGRAVGGSMNDAYLALLLGAFGRYHEHFGVRRAELPVLMPISTRTARSALGGNQFASHRLAGPMCGAGFAERVRLVRAAVAAVRGGTALGALGVLARCATPLPAPVIAAAEKMLFRGNDLIASNFPGTPERVRLAGALVEAVYPFAPVVLGAANAVLVSYAANCHIGVNLDPAAIREPLLLMEFLHREWEEARERFGRAGSSRGAGPQG</sequence>
<dbReference type="InterPro" id="IPR009721">
    <property type="entry name" value="O-acyltransferase_WSD1_C"/>
</dbReference>
<dbReference type="RefSeq" id="WP_170211746.1">
    <property type="nucleotide sequence ID" value="NZ_RBXO01000001.1"/>
</dbReference>
<keyword evidence="9 13" id="KW-0012">Acyltransferase</keyword>
<dbReference type="InterPro" id="IPR023213">
    <property type="entry name" value="CAT-like_dom_sf"/>
</dbReference>
<proteinExistence type="inferred from homology"/>
<feature type="domain" description="O-acyltransferase WSD1 C-terminal" evidence="12">
    <location>
        <begin position="299"/>
        <end position="436"/>
    </location>
</feature>
<evidence type="ECO:0000256" key="5">
    <source>
        <dbReference type="ARBA" id="ARBA00022516"/>
    </source>
</evidence>
<evidence type="ECO:0000259" key="12">
    <source>
        <dbReference type="Pfam" id="PF06974"/>
    </source>
</evidence>
<evidence type="ECO:0000256" key="2">
    <source>
        <dbReference type="ARBA" id="ARBA00005189"/>
    </source>
</evidence>
<dbReference type="PANTHER" id="PTHR31650:SF1">
    <property type="entry name" value="WAX ESTER SYNTHASE_DIACYLGLYCEROL ACYLTRANSFERASE 4-RELATED"/>
    <property type="match status" value="1"/>
</dbReference>
<evidence type="ECO:0000256" key="6">
    <source>
        <dbReference type="ARBA" id="ARBA00022679"/>
    </source>
</evidence>
<dbReference type="EC" id="2.3.1.20" evidence="4"/>
<evidence type="ECO:0000259" key="11">
    <source>
        <dbReference type="Pfam" id="PF03007"/>
    </source>
</evidence>
<dbReference type="EMBL" id="RBXO01000001">
    <property type="protein sequence ID" value="RKT53612.1"/>
    <property type="molecule type" value="Genomic_DNA"/>
</dbReference>
<dbReference type="InterPro" id="IPR045034">
    <property type="entry name" value="O-acyltransferase_WSD1-like"/>
</dbReference>
<accession>A0A495VW60</accession>
<dbReference type="SUPFAM" id="SSF52777">
    <property type="entry name" value="CoA-dependent acyltransferases"/>
    <property type="match status" value="1"/>
</dbReference>
<dbReference type="GO" id="GO:0071731">
    <property type="term" value="P:response to nitric oxide"/>
    <property type="evidence" value="ECO:0007669"/>
    <property type="project" value="TreeGrafter"/>
</dbReference>
<evidence type="ECO:0000256" key="3">
    <source>
        <dbReference type="ARBA" id="ARBA00009587"/>
    </source>
</evidence>
<keyword evidence="8" id="KW-0443">Lipid metabolism</keyword>
<dbReference type="GO" id="GO:0051701">
    <property type="term" value="P:biological process involved in interaction with host"/>
    <property type="evidence" value="ECO:0007669"/>
    <property type="project" value="TreeGrafter"/>
</dbReference>
<evidence type="ECO:0000313" key="13">
    <source>
        <dbReference type="EMBL" id="RKT53612.1"/>
    </source>
</evidence>
<keyword evidence="7" id="KW-0319">Glycerol metabolism</keyword>
<dbReference type="GO" id="GO:0001666">
    <property type="term" value="P:response to hypoxia"/>
    <property type="evidence" value="ECO:0007669"/>
    <property type="project" value="TreeGrafter"/>
</dbReference>
<evidence type="ECO:0000256" key="7">
    <source>
        <dbReference type="ARBA" id="ARBA00022798"/>
    </source>
</evidence>
<keyword evidence="5" id="KW-0444">Lipid biosynthesis</keyword>
<name>A0A495VW60_9PSEU</name>
<keyword evidence="14" id="KW-1185">Reference proteome</keyword>
<dbReference type="GO" id="GO:0006071">
    <property type="term" value="P:glycerol metabolic process"/>
    <property type="evidence" value="ECO:0007669"/>
    <property type="project" value="UniProtKB-KW"/>
</dbReference>
<comment type="catalytic activity">
    <reaction evidence="10">
        <text>an acyl-CoA + a 1,2-diacyl-sn-glycerol = a triacyl-sn-glycerol + CoA</text>
        <dbReference type="Rhea" id="RHEA:10868"/>
        <dbReference type="ChEBI" id="CHEBI:17815"/>
        <dbReference type="ChEBI" id="CHEBI:57287"/>
        <dbReference type="ChEBI" id="CHEBI:58342"/>
        <dbReference type="ChEBI" id="CHEBI:64615"/>
        <dbReference type="EC" id="2.3.1.20"/>
    </reaction>
</comment>
<evidence type="ECO:0000256" key="10">
    <source>
        <dbReference type="ARBA" id="ARBA00048109"/>
    </source>
</evidence>
<dbReference type="UniPathway" id="UPA00282"/>
<keyword evidence="6 13" id="KW-0808">Transferase</keyword>
<dbReference type="Pfam" id="PF06974">
    <property type="entry name" value="WS_DGAT_C"/>
    <property type="match status" value="1"/>
</dbReference>
<organism evidence="13 14">
    <name type="scientific">Saccharothrix australiensis</name>
    <dbReference type="NCBI Taxonomy" id="2072"/>
    <lineage>
        <taxon>Bacteria</taxon>
        <taxon>Bacillati</taxon>
        <taxon>Actinomycetota</taxon>
        <taxon>Actinomycetes</taxon>
        <taxon>Pseudonocardiales</taxon>
        <taxon>Pseudonocardiaceae</taxon>
        <taxon>Saccharothrix</taxon>
    </lineage>
</organism>
<comment type="pathway">
    <text evidence="2">Lipid metabolism.</text>
</comment>
<evidence type="ECO:0000256" key="8">
    <source>
        <dbReference type="ARBA" id="ARBA00023098"/>
    </source>
</evidence>
<comment type="pathway">
    <text evidence="1">Glycerolipid metabolism; triacylglycerol biosynthesis.</text>
</comment>
<evidence type="ECO:0000256" key="1">
    <source>
        <dbReference type="ARBA" id="ARBA00004771"/>
    </source>
</evidence>
<dbReference type="PANTHER" id="PTHR31650">
    <property type="entry name" value="O-ACYLTRANSFERASE (WSD1-LIKE) FAMILY PROTEIN"/>
    <property type="match status" value="1"/>
</dbReference>
<dbReference type="GO" id="GO:0005886">
    <property type="term" value="C:plasma membrane"/>
    <property type="evidence" value="ECO:0007669"/>
    <property type="project" value="TreeGrafter"/>
</dbReference>
<dbReference type="GO" id="GO:0019432">
    <property type="term" value="P:triglyceride biosynthetic process"/>
    <property type="evidence" value="ECO:0007669"/>
    <property type="project" value="UniProtKB-UniPathway"/>
</dbReference>
<feature type="domain" description="O-acyltransferase WSD1-like N-terminal" evidence="11">
    <location>
        <begin position="17"/>
        <end position="260"/>
    </location>
</feature>
<evidence type="ECO:0000256" key="4">
    <source>
        <dbReference type="ARBA" id="ARBA00013244"/>
    </source>
</evidence>
<protein>
    <recommendedName>
        <fullName evidence="4">diacylglycerol O-acyltransferase</fullName>
        <ecNumber evidence="4">2.3.1.20</ecNumber>
    </recommendedName>
</protein>
<dbReference type="Gene3D" id="3.30.559.10">
    <property type="entry name" value="Chloramphenicol acetyltransferase-like domain"/>
    <property type="match status" value="1"/>
</dbReference>
<reference evidence="13 14" key="1">
    <citation type="submission" date="2018-10" db="EMBL/GenBank/DDBJ databases">
        <title>Sequencing the genomes of 1000 actinobacteria strains.</title>
        <authorList>
            <person name="Klenk H.-P."/>
        </authorList>
    </citation>
    <scope>NUCLEOTIDE SEQUENCE [LARGE SCALE GENOMIC DNA]</scope>
    <source>
        <strain evidence="13 14">DSM 43800</strain>
    </source>
</reference>
<dbReference type="Pfam" id="PF03007">
    <property type="entry name" value="WS_DGAT_cat"/>
    <property type="match status" value="1"/>
</dbReference>
<gene>
    <name evidence="13" type="ORF">C8E97_2184</name>
</gene>
<comment type="similarity">
    <text evidence="3">Belongs to the long-chain O-acyltransferase family.</text>
</comment>